<accession>A0ABT6FX53</accession>
<evidence type="ECO:0000313" key="6">
    <source>
        <dbReference type="Proteomes" id="UP001529085"/>
    </source>
</evidence>
<feature type="domain" description="Peptidase M16 N-terminal" evidence="3">
    <location>
        <begin position="47"/>
        <end position="184"/>
    </location>
</feature>
<evidence type="ECO:0000259" key="4">
    <source>
        <dbReference type="Pfam" id="PF05193"/>
    </source>
</evidence>
<gene>
    <name evidence="5" type="ORF">P7122_00670</name>
</gene>
<dbReference type="RefSeq" id="WP_278003860.1">
    <property type="nucleotide sequence ID" value="NZ_JARSBN010000001.1"/>
</dbReference>
<organism evidence="5 6">
    <name type="scientific">Winogradskyella marincola</name>
    <dbReference type="NCBI Taxonomy" id="3037795"/>
    <lineage>
        <taxon>Bacteria</taxon>
        <taxon>Pseudomonadati</taxon>
        <taxon>Bacteroidota</taxon>
        <taxon>Flavobacteriia</taxon>
        <taxon>Flavobacteriales</taxon>
        <taxon>Flavobacteriaceae</taxon>
        <taxon>Winogradskyella</taxon>
    </lineage>
</organism>
<dbReference type="InterPro" id="IPR007863">
    <property type="entry name" value="Peptidase_M16_C"/>
</dbReference>
<dbReference type="Pfam" id="PF00675">
    <property type="entry name" value="Peptidase_M16"/>
    <property type="match status" value="2"/>
</dbReference>
<keyword evidence="2" id="KW-0732">Signal</keyword>
<dbReference type="PROSITE" id="PS51257">
    <property type="entry name" value="PROKAR_LIPOPROTEIN"/>
    <property type="match status" value="1"/>
</dbReference>
<dbReference type="InterPro" id="IPR050361">
    <property type="entry name" value="MPP/UQCRC_Complex"/>
</dbReference>
<comment type="caution">
    <text evidence="5">The sequence shown here is derived from an EMBL/GenBank/DDBJ whole genome shotgun (WGS) entry which is preliminary data.</text>
</comment>
<dbReference type="InterPro" id="IPR011765">
    <property type="entry name" value="Pept_M16_N"/>
</dbReference>
<dbReference type="SUPFAM" id="SSF63411">
    <property type="entry name" value="LuxS/MPP-like metallohydrolase"/>
    <property type="match status" value="4"/>
</dbReference>
<name>A0ABT6FX53_9FLAO</name>
<reference evidence="5 6" key="1">
    <citation type="submission" date="2023-03" db="EMBL/GenBank/DDBJ databases">
        <title>Strain YYF002 represents a novel species in the genus Winogradskyella isolated from seawater.</title>
        <authorList>
            <person name="Fu Z.-Y."/>
        </authorList>
    </citation>
    <scope>NUCLEOTIDE SEQUENCE [LARGE SCALE GENOMIC DNA]</scope>
    <source>
        <strain evidence="5 6">YYF002</strain>
    </source>
</reference>
<protein>
    <submittedName>
        <fullName evidence="5">Pitrilysin family protein</fullName>
    </submittedName>
</protein>
<dbReference type="Pfam" id="PF05193">
    <property type="entry name" value="Peptidase_M16_C"/>
    <property type="match status" value="2"/>
</dbReference>
<dbReference type="Proteomes" id="UP001529085">
    <property type="component" value="Unassembled WGS sequence"/>
</dbReference>
<evidence type="ECO:0000259" key="3">
    <source>
        <dbReference type="Pfam" id="PF00675"/>
    </source>
</evidence>
<dbReference type="EMBL" id="JARSBN010000001">
    <property type="protein sequence ID" value="MDG4714370.1"/>
    <property type="molecule type" value="Genomic_DNA"/>
</dbReference>
<sequence>MKPIKSLLLSLFVLVAFYGCKQNETKETTPEFKVDFEKFTLDNGLQVILHVDRSDPVAAVALTAHVGSAREKENRTGFAHLFEHLLFLESENLGKGGLDQMSARIGGSGANGSTNRDRTNYFQTVPKDALEKMIWAEADKLGFFINTVTDPVLAKEKQVVKNEKRQSVDNRPYGHTFSVINSNLYPEGHPYSWEVIGSLEDLQNATLADVKEFYRRWYTPNNTTLTIAGDIDVEQTKAWVKKYFDEIPRGEDIPKMEKQPINLKNSKRLYYEDNFARLPSLTLTWPGVPEYDKDSYALSVLTDYLSNGKKAPLNKVLIDDQKLTDDVSFYQYNSEIAGQIMLNVTAFDQVDLNSVAKAMQEGFKDFELNGISDADLNRIKAGQETEFYQGLSSVLGKGFQLAQYEIFAGDPGFINQDVKNILAVTKEDVMRVYNTYIKDKNYIATSFVPKGQKNLILDNSQLANVVEEKIIEGAEETFDASIAATYEKTPSSFDRSVEPPYGESPELNIPTVWKKELTSGIKVFGIENNEVPLVEFEIQIEGGLMLEDINKTGVSNLMASLITKGTKNKTPEALENAIESLGANIYAYATSENIVIAGYTLSKHFDATMDLVTEILLEPRWDETEFELLKQSTISNIQRQQAIPNSIAYSQFAKLLYGEDNILAYNSSGTESSVKSISISDLENYYNTNLTPKLTKIHVVGAISEANVVKALSKIDSTWEPKDVAIPELAMPLYPEKSTVYFYDVPGAKQSVIRFGYPALKATHKDYYPASVMNYRLGGGSFASQLTQELRESKGYTYGIRSRFDGSANKGEFVISSGVRSNVTYESAALVKEILENYGVNYNEEDLEVTKGFTIKSTARAFETLGAKLNMLTNISNYGYNDNYAKQQEELVKSLTIEDVKLLVEKYIKPNQMIYLIVGDAETQLDKLEALGFGKPVLLN</sequence>
<dbReference type="InterPro" id="IPR011249">
    <property type="entry name" value="Metalloenz_LuxS/M16"/>
</dbReference>
<dbReference type="PANTHER" id="PTHR11851:SF49">
    <property type="entry name" value="MITOCHONDRIAL-PROCESSING PEPTIDASE SUBUNIT ALPHA"/>
    <property type="match status" value="1"/>
</dbReference>
<feature type="domain" description="Peptidase M16 C-terminal" evidence="4">
    <location>
        <begin position="676"/>
        <end position="850"/>
    </location>
</feature>
<feature type="domain" description="Peptidase M16 N-terminal" evidence="3">
    <location>
        <begin position="528"/>
        <end position="645"/>
    </location>
</feature>
<feature type="signal peptide" evidence="2">
    <location>
        <begin position="1"/>
        <end position="21"/>
    </location>
</feature>
<evidence type="ECO:0000256" key="1">
    <source>
        <dbReference type="ARBA" id="ARBA00007261"/>
    </source>
</evidence>
<feature type="chain" id="PRO_5047452441" evidence="2">
    <location>
        <begin position="22"/>
        <end position="940"/>
    </location>
</feature>
<dbReference type="Gene3D" id="3.30.830.10">
    <property type="entry name" value="Metalloenzyme, LuxS/M16 peptidase-like"/>
    <property type="match status" value="4"/>
</dbReference>
<proteinExistence type="inferred from homology"/>
<dbReference type="PANTHER" id="PTHR11851">
    <property type="entry name" value="METALLOPROTEASE"/>
    <property type="match status" value="1"/>
</dbReference>
<evidence type="ECO:0000313" key="5">
    <source>
        <dbReference type="EMBL" id="MDG4714370.1"/>
    </source>
</evidence>
<comment type="similarity">
    <text evidence="1">Belongs to the peptidase M16 family.</text>
</comment>
<evidence type="ECO:0000256" key="2">
    <source>
        <dbReference type="SAM" id="SignalP"/>
    </source>
</evidence>
<keyword evidence="6" id="KW-1185">Reference proteome</keyword>
<feature type="domain" description="Peptidase M16 C-terminal" evidence="4">
    <location>
        <begin position="205"/>
        <end position="381"/>
    </location>
</feature>